<dbReference type="PANTHER" id="PTHR24543:SF291">
    <property type="entry name" value="SMOKE ALARM, ISOFORM D"/>
    <property type="match status" value="1"/>
</dbReference>
<feature type="non-terminal residue" evidence="2">
    <location>
        <position position="1"/>
    </location>
</feature>
<evidence type="ECO:0000259" key="1">
    <source>
        <dbReference type="PROSITE" id="PS50022"/>
    </source>
</evidence>
<dbReference type="InterPro" id="IPR008979">
    <property type="entry name" value="Galactose-bd-like_sf"/>
</dbReference>
<protein>
    <recommendedName>
        <fullName evidence="1">F5/8 type C domain-containing protein</fullName>
    </recommendedName>
</protein>
<dbReference type="SUPFAM" id="SSF49785">
    <property type="entry name" value="Galactose-binding domain-like"/>
    <property type="match status" value="1"/>
</dbReference>
<dbReference type="InterPro" id="IPR000421">
    <property type="entry name" value="FA58C"/>
</dbReference>
<organism evidence="2 3">
    <name type="scientific">Euroglyphus maynei</name>
    <name type="common">Mayne's house dust mite</name>
    <dbReference type="NCBI Taxonomy" id="6958"/>
    <lineage>
        <taxon>Eukaryota</taxon>
        <taxon>Metazoa</taxon>
        <taxon>Ecdysozoa</taxon>
        <taxon>Arthropoda</taxon>
        <taxon>Chelicerata</taxon>
        <taxon>Arachnida</taxon>
        <taxon>Acari</taxon>
        <taxon>Acariformes</taxon>
        <taxon>Sarcoptiformes</taxon>
        <taxon>Astigmata</taxon>
        <taxon>Psoroptidia</taxon>
        <taxon>Analgoidea</taxon>
        <taxon>Pyroglyphidae</taxon>
        <taxon>Pyroglyphinae</taxon>
        <taxon>Euroglyphus</taxon>
    </lineage>
</organism>
<dbReference type="Proteomes" id="UP000194236">
    <property type="component" value="Unassembled WGS sequence"/>
</dbReference>
<evidence type="ECO:0000313" key="3">
    <source>
        <dbReference type="Proteomes" id="UP000194236"/>
    </source>
</evidence>
<evidence type="ECO:0000313" key="2">
    <source>
        <dbReference type="EMBL" id="OTF75893.1"/>
    </source>
</evidence>
<keyword evidence="3" id="KW-1185">Reference proteome</keyword>
<comment type="caution">
    <text evidence="2">The sequence shown here is derived from an EMBL/GenBank/DDBJ whole genome shotgun (WGS) entry which is preliminary data.</text>
</comment>
<feature type="domain" description="F5/8 type C" evidence="1">
    <location>
        <begin position="1"/>
        <end position="88"/>
    </location>
</feature>
<dbReference type="PROSITE" id="PS50022">
    <property type="entry name" value="FA58C_3"/>
    <property type="match status" value="1"/>
</dbReference>
<proteinExistence type="predicted"/>
<gene>
    <name evidence="2" type="ORF">BLA29_009579</name>
</gene>
<reference evidence="2 3" key="1">
    <citation type="submission" date="2017-03" db="EMBL/GenBank/DDBJ databases">
        <title>Genome Survey of Euroglyphus maynei.</title>
        <authorList>
            <person name="Arlian L.G."/>
            <person name="Morgan M.S."/>
            <person name="Rider S.D."/>
        </authorList>
    </citation>
    <scope>NUCLEOTIDE SEQUENCE [LARGE SCALE GENOMIC DNA]</scope>
    <source>
        <strain evidence="2">Arlian Lab</strain>
        <tissue evidence="2">Whole body</tissue>
    </source>
</reference>
<dbReference type="Gene3D" id="2.60.120.260">
    <property type="entry name" value="Galactose-binding domain-like"/>
    <property type="match status" value="1"/>
</dbReference>
<dbReference type="EMBL" id="MUJZ01039898">
    <property type="protein sequence ID" value="OTF75893.1"/>
    <property type="molecule type" value="Genomic_DNA"/>
</dbReference>
<dbReference type="PROSITE" id="PS01285">
    <property type="entry name" value="FA58C_1"/>
    <property type="match status" value="1"/>
</dbReference>
<dbReference type="OrthoDB" id="6071166at2759"/>
<dbReference type="AlphaFoldDB" id="A0A1Y3B7M4"/>
<dbReference type="Pfam" id="PF00754">
    <property type="entry name" value="F5_F8_type_C"/>
    <property type="match status" value="1"/>
</dbReference>
<name>A0A1Y3B7M4_EURMA</name>
<sequence length="88" mass="10087">LNREIAGGAWCPSKQLSASYSGQEWIQVDLQELYIITAVATQGRFGNGMGVEFAEEYWIEYSRDNGTTWNKWTDMNGDYVSFFFIILT</sequence>
<accession>A0A1Y3B7M4</accession>
<dbReference type="PANTHER" id="PTHR24543">
    <property type="entry name" value="MULTICOPPER OXIDASE-RELATED"/>
    <property type="match status" value="1"/>
</dbReference>